<dbReference type="EMBL" id="SJPO01000007">
    <property type="protein sequence ID" value="TWT75700.1"/>
    <property type="molecule type" value="Genomic_DNA"/>
</dbReference>
<comment type="caution">
    <text evidence="3">The sequence shown here is derived from an EMBL/GenBank/DDBJ whole genome shotgun (WGS) entry which is preliminary data.</text>
</comment>
<dbReference type="Gene3D" id="2.60.120.560">
    <property type="entry name" value="Exo-inulinase, domain 1"/>
    <property type="match status" value="1"/>
</dbReference>
<feature type="signal peptide" evidence="1">
    <location>
        <begin position="1"/>
        <end position="27"/>
    </location>
</feature>
<feature type="domain" description="3-keto-alpha-glucoside-1,2-lyase/3-keto-2-hydroxy-glucal hydratase" evidence="2">
    <location>
        <begin position="31"/>
        <end position="239"/>
    </location>
</feature>
<protein>
    <recommendedName>
        <fullName evidence="2">3-keto-alpha-glucoside-1,2-lyase/3-keto-2-hydroxy-glucal hydratase domain-containing protein</fullName>
    </recommendedName>
</protein>
<feature type="chain" id="PRO_5022953596" description="3-keto-alpha-glucoside-1,2-lyase/3-keto-2-hydroxy-glucal hydratase domain-containing protein" evidence="1">
    <location>
        <begin position="28"/>
        <end position="249"/>
    </location>
</feature>
<dbReference type="AlphaFoldDB" id="A0A5C5YLC6"/>
<reference evidence="3 4" key="1">
    <citation type="submission" date="2019-02" db="EMBL/GenBank/DDBJ databases">
        <title>Deep-cultivation of Planctomycetes and their phenomic and genomic characterization uncovers novel biology.</title>
        <authorList>
            <person name="Wiegand S."/>
            <person name="Jogler M."/>
            <person name="Boedeker C."/>
            <person name="Pinto D."/>
            <person name="Vollmers J."/>
            <person name="Rivas-Marin E."/>
            <person name="Kohn T."/>
            <person name="Peeters S.H."/>
            <person name="Heuer A."/>
            <person name="Rast P."/>
            <person name="Oberbeckmann S."/>
            <person name="Bunk B."/>
            <person name="Jeske O."/>
            <person name="Meyerdierks A."/>
            <person name="Storesund J.E."/>
            <person name="Kallscheuer N."/>
            <person name="Luecker S."/>
            <person name="Lage O.M."/>
            <person name="Pohl T."/>
            <person name="Merkel B.J."/>
            <person name="Hornburger P."/>
            <person name="Mueller R.-W."/>
            <person name="Bruemmer F."/>
            <person name="Labrenz M."/>
            <person name="Spormann A.M."/>
            <person name="Op Den Camp H."/>
            <person name="Overmann J."/>
            <person name="Amann R."/>
            <person name="Jetten M.S.M."/>
            <person name="Mascher T."/>
            <person name="Medema M.H."/>
            <person name="Devos D.P."/>
            <person name="Kaster A.-K."/>
            <person name="Ovreas L."/>
            <person name="Rohde M."/>
            <person name="Galperin M.Y."/>
            <person name="Jogler C."/>
        </authorList>
    </citation>
    <scope>NUCLEOTIDE SEQUENCE [LARGE SCALE GENOMIC DNA]</scope>
    <source>
        <strain evidence="3 4">Pla123a</strain>
    </source>
</reference>
<organism evidence="3 4">
    <name type="scientific">Posidoniimonas polymericola</name>
    <dbReference type="NCBI Taxonomy" id="2528002"/>
    <lineage>
        <taxon>Bacteria</taxon>
        <taxon>Pseudomonadati</taxon>
        <taxon>Planctomycetota</taxon>
        <taxon>Planctomycetia</taxon>
        <taxon>Pirellulales</taxon>
        <taxon>Lacipirellulaceae</taxon>
        <taxon>Posidoniimonas</taxon>
    </lineage>
</organism>
<sequence precursor="true">MNANSRSYFVATFVAALLASSPSGAGAAEEGFEPIFDGSTLKSWDGNPKLWRVADGVIVGETSDESPLESNEFLIWSGEADDFVLRLEFRIADRGVGNSGVQYRSKRLEDAGRWVVGGYQADIERTNKYMGILYEEQGRGILALRGEEVLLGGSANGVQRQVVGSVGNAEEIVNDVRAGEWQELEIVAQGNRLEHKINGRTTVLVVDKDESNAANSGILALQLHRGDEMMIEFKNIRLKKIAEGKEASE</sequence>
<dbReference type="Pfam" id="PF06439">
    <property type="entry name" value="3keto-disac_hyd"/>
    <property type="match status" value="1"/>
</dbReference>
<accession>A0A5C5YLC6</accession>
<keyword evidence="1" id="KW-0732">Signal</keyword>
<dbReference type="InterPro" id="IPR010496">
    <property type="entry name" value="AL/BT2_dom"/>
</dbReference>
<gene>
    <name evidence="3" type="ORF">Pla123a_32100</name>
</gene>
<evidence type="ECO:0000259" key="2">
    <source>
        <dbReference type="Pfam" id="PF06439"/>
    </source>
</evidence>
<dbReference type="RefSeq" id="WP_197528024.1">
    <property type="nucleotide sequence ID" value="NZ_SJPO01000007.1"/>
</dbReference>
<proteinExistence type="predicted"/>
<evidence type="ECO:0000313" key="4">
    <source>
        <dbReference type="Proteomes" id="UP000318478"/>
    </source>
</evidence>
<keyword evidence="4" id="KW-1185">Reference proteome</keyword>
<evidence type="ECO:0000256" key="1">
    <source>
        <dbReference type="SAM" id="SignalP"/>
    </source>
</evidence>
<dbReference type="GO" id="GO:0016787">
    <property type="term" value="F:hydrolase activity"/>
    <property type="evidence" value="ECO:0007669"/>
    <property type="project" value="InterPro"/>
</dbReference>
<dbReference type="Proteomes" id="UP000318478">
    <property type="component" value="Unassembled WGS sequence"/>
</dbReference>
<evidence type="ECO:0000313" key="3">
    <source>
        <dbReference type="EMBL" id="TWT75700.1"/>
    </source>
</evidence>
<name>A0A5C5YLC6_9BACT</name>